<feature type="domain" description="FdhE C-terminal" evidence="5">
    <location>
        <begin position="225"/>
        <end position="301"/>
    </location>
</feature>
<protein>
    <recommendedName>
        <fullName evidence="2">Protein FdhE homolog</fullName>
    </recommendedName>
</protein>
<dbReference type="PANTHER" id="PTHR37689:SF1">
    <property type="entry name" value="PROTEIN FDHE"/>
    <property type="match status" value="1"/>
</dbReference>
<dbReference type="AlphaFoldDB" id="A0A0B3BQZ4"/>
<feature type="domain" description="FdhE N-terminal" evidence="3">
    <location>
        <begin position="18"/>
        <end position="174"/>
    </location>
</feature>
<evidence type="ECO:0000259" key="3">
    <source>
        <dbReference type="Pfam" id="PF04216"/>
    </source>
</evidence>
<dbReference type="Pfam" id="PF04216">
    <property type="entry name" value="FdhE_N"/>
    <property type="match status" value="1"/>
</dbReference>
<feature type="domain" description="FdhE central" evidence="4">
    <location>
        <begin position="186"/>
        <end position="224"/>
    </location>
</feature>
<comment type="subcellular location">
    <subcellularLocation>
        <location evidence="2">Cytoplasm</location>
    </subcellularLocation>
</comment>
<accession>A0A0B3BQZ4</accession>
<name>A0A0B3BQZ4_9PSED</name>
<dbReference type="InterPro" id="IPR056774">
    <property type="entry name" value="FdhE_N"/>
</dbReference>
<dbReference type="CDD" id="cd16341">
    <property type="entry name" value="FdhE"/>
    <property type="match status" value="1"/>
</dbReference>
<dbReference type="SUPFAM" id="SSF144020">
    <property type="entry name" value="FdhE-like"/>
    <property type="match status" value="1"/>
</dbReference>
<dbReference type="EMBL" id="JTAK01000011">
    <property type="protein sequence ID" value="KHO63481.1"/>
    <property type="molecule type" value="Genomic_DNA"/>
</dbReference>
<dbReference type="PANTHER" id="PTHR37689">
    <property type="entry name" value="PROTEIN FDHE"/>
    <property type="match status" value="1"/>
</dbReference>
<proteinExistence type="inferred from homology"/>
<gene>
    <name evidence="2" type="primary">fdhE</name>
    <name evidence="6" type="ORF">PT85_16970</name>
    <name evidence="7" type="ORF">SAMN05421672_11927</name>
</gene>
<accession>A0A0B2DCA4</accession>
<dbReference type="GO" id="GO:0008199">
    <property type="term" value="F:ferric iron binding"/>
    <property type="evidence" value="ECO:0007669"/>
    <property type="project" value="TreeGrafter"/>
</dbReference>
<dbReference type="Gene3D" id="3.90.1670.10">
    <property type="entry name" value="FdhE-like domain"/>
    <property type="match status" value="1"/>
</dbReference>
<dbReference type="Proteomes" id="UP000186079">
    <property type="component" value="Unassembled WGS sequence"/>
</dbReference>
<comment type="function">
    <text evidence="2">Necessary for formate dehydrogenase activity.</text>
</comment>
<evidence type="ECO:0000313" key="6">
    <source>
        <dbReference type="EMBL" id="KHO63481.1"/>
    </source>
</evidence>
<evidence type="ECO:0000256" key="1">
    <source>
        <dbReference type="ARBA" id="ARBA00022490"/>
    </source>
</evidence>
<dbReference type="InterPro" id="IPR056796">
    <property type="entry name" value="FdhE_C"/>
</dbReference>
<dbReference type="InterPro" id="IPR006452">
    <property type="entry name" value="Formate_DH_accessory"/>
</dbReference>
<dbReference type="PIRSF" id="PIRSF018296">
    <property type="entry name" value="Format_dh_formtn"/>
    <property type="match status" value="1"/>
</dbReference>
<keyword evidence="8" id="KW-1185">Reference proteome</keyword>
<dbReference type="Pfam" id="PF24859">
    <property type="entry name" value="FdhE_central"/>
    <property type="match status" value="1"/>
</dbReference>
<evidence type="ECO:0000313" key="8">
    <source>
        <dbReference type="Proteomes" id="UP000030980"/>
    </source>
</evidence>
<dbReference type="PATRIC" id="fig|706570.3.peg.900"/>
<reference evidence="6 8" key="1">
    <citation type="submission" date="2014-11" db="EMBL/GenBank/DDBJ databases">
        <title>Genome sequence of Pseudomonas tuomuerensis JCM 14085.</title>
        <authorList>
            <person name="Shin S.-K."/>
            <person name="Yi H."/>
        </authorList>
    </citation>
    <scope>NUCLEOTIDE SEQUENCE [LARGE SCALE GENOMIC DNA]</scope>
    <source>
        <strain evidence="6 8">JCM 14085</strain>
    </source>
</reference>
<dbReference type="HAMAP" id="MF_00611">
    <property type="entry name" value="FdeH"/>
    <property type="match status" value="1"/>
</dbReference>
<dbReference type="InterPro" id="IPR024064">
    <property type="entry name" value="FdhE-like_sf"/>
</dbReference>
<evidence type="ECO:0000313" key="7">
    <source>
        <dbReference type="EMBL" id="SIR30228.1"/>
    </source>
</evidence>
<organism evidence="6 8">
    <name type="scientific">Pseudomonas flexibilis</name>
    <dbReference type="NCBI Taxonomy" id="706570"/>
    <lineage>
        <taxon>Bacteria</taxon>
        <taxon>Pseudomonadati</taxon>
        <taxon>Pseudomonadota</taxon>
        <taxon>Gammaproteobacteria</taxon>
        <taxon>Pseudomonadales</taxon>
        <taxon>Pseudomonadaceae</taxon>
        <taxon>Pseudomonas</taxon>
    </lineage>
</organism>
<dbReference type="InterPro" id="IPR056797">
    <property type="entry name" value="FdhE_central"/>
</dbReference>
<comment type="similarity">
    <text evidence="2">Belongs to the FdhE family.</text>
</comment>
<dbReference type="STRING" id="706570.PT85_16970"/>
<dbReference type="GO" id="GO:0005829">
    <property type="term" value="C:cytosol"/>
    <property type="evidence" value="ECO:0007669"/>
    <property type="project" value="TreeGrafter"/>
</dbReference>
<reference evidence="7 9" key="2">
    <citation type="submission" date="2017-01" db="EMBL/GenBank/DDBJ databases">
        <authorList>
            <person name="Mah S.A."/>
            <person name="Swanson W.J."/>
            <person name="Moy G.W."/>
            <person name="Vacquier V.D."/>
        </authorList>
    </citation>
    <scope>NUCLEOTIDE SEQUENCE [LARGE SCALE GENOMIC DNA]</scope>
    <source>
        <strain evidence="7 9">ATCC 29606</strain>
    </source>
</reference>
<keyword evidence="1 2" id="KW-0963">Cytoplasm</keyword>
<evidence type="ECO:0000256" key="2">
    <source>
        <dbReference type="HAMAP-Rule" id="MF_00611"/>
    </source>
</evidence>
<dbReference type="EMBL" id="FTMC01000019">
    <property type="protein sequence ID" value="SIR30228.1"/>
    <property type="molecule type" value="Genomic_DNA"/>
</dbReference>
<dbReference type="RefSeq" id="WP_027589826.1">
    <property type="nucleotide sequence ID" value="NZ_FMUP01000009.1"/>
</dbReference>
<dbReference type="OrthoDB" id="9794151at2"/>
<dbReference type="Proteomes" id="UP000030980">
    <property type="component" value="Unassembled WGS sequence"/>
</dbReference>
<sequence>MTGKLLEPGQIEAAAERPPFIQLPPHDLFALRAAQFDTLATDHPLGEYLRLLAGVCRAQQQVLDQPPALPALSERRIQESLRHGLPPLSVDTLVREGGWQPLLDAWLDIFYTADNPTVRAALARLHRADESQRKAWAVALLAGQYEGLPAALVPFLGAGLQLAWTHWLLGLRERLEALPEPGELTHCPCCGAPPMAGVIRHRGVFNGLRYLVCSLCSAQWHFVRLKCSQCLSTRELDYVRRDGTPGDVQAEACPSCHGYLKLLYLERRSDGECLSADLASLELDMLMNEQGFHRLAPNLLLAPGGEG</sequence>
<evidence type="ECO:0000259" key="5">
    <source>
        <dbReference type="Pfam" id="PF24860"/>
    </source>
</evidence>
<evidence type="ECO:0000313" key="9">
    <source>
        <dbReference type="Proteomes" id="UP000186079"/>
    </source>
</evidence>
<dbReference type="NCBIfam" id="TIGR01562">
    <property type="entry name" value="FdhE"/>
    <property type="match status" value="1"/>
</dbReference>
<dbReference type="Pfam" id="PF24860">
    <property type="entry name" value="FdhE_C"/>
    <property type="match status" value="1"/>
</dbReference>
<evidence type="ECO:0000259" key="4">
    <source>
        <dbReference type="Pfam" id="PF24859"/>
    </source>
</evidence>
<dbReference type="GO" id="GO:0051604">
    <property type="term" value="P:protein maturation"/>
    <property type="evidence" value="ECO:0007669"/>
    <property type="project" value="TreeGrafter"/>
</dbReference>